<evidence type="ECO:0000313" key="2">
    <source>
        <dbReference type="EMBL" id="JAB89384.1"/>
    </source>
</evidence>
<dbReference type="EMBL" id="GAMC01017171">
    <property type="protein sequence ID" value="JAB89384.1"/>
    <property type="molecule type" value="mRNA"/>
</dbReference>
<reference evidence="2" key="2">
    <citation type="journal article" date="2014" name="BMC Genomics">
        <title>A genomic perspective to assessing quality of mass-reared SIT flies used in Mediterranean fruit fly (Ceratitis capitata) eradication in California.</title>
        <authorList>
            <person name="Calla B."/>
            <person name="Hall B."/>
            <person name="Hou S."/>
            <person name="Geib S.M."/>
        </authorList>
    </citation>
    <scope>NUCLEOTIDE SEQUENCE</scope>
</reference>
<protein>
    <submittedName>
        <fullName evidence="2">Uncharacterized protein</fullName>
    </submittedName>
</protein>
<dbReference type="AlphaFoldDB" id="W8BI59"/>
<dbReference type="EMBL" id="GAMC01017172">
    <property type="protein sequence ID" value="JAB89383.1"/>
    <property type="molecule type" value="mRNA"/>
</dbReference>
<reference evidence="2" key="1">
    <citation type="submission" date="2013-07" db="EMBL/GenBank/DDBJ databases">
        <authorList>
            <person name="Geib S."/>
        </authorList>
    </citation>
    <scope>NUCLEOTIDE SEQUENCE</scope>
</reference>
<evidence type="ECO:0000256" key="1">
    <source>
        <dbReference type="SAM" id="MobiDB-lite"/>
    </source>
</evidence>
<sequence length="191" mass="21588">MAPCQVHPIRIHTNSSSSTTVNARTRPVRPIGGVRRNLFGQPDRLEMAQNFDIENARQLERLEKYKIIAPAAPPSSEASEERPLPVLIAKELEKAQENDKLMEKNKNSDVQHDNVATVSEDDDHVSATKRQELIEKTPTLSTKTKLRTLHTNRATIINVQSNNDDARYRPYNKQLLITDVLPKRKSVPPPS</sequence>
<proteinExistence type="evidence at transcript level"/>
<organism evidence="2">
    <name type="scientific">Ceratitis capitata</name>
    <name type="common">Mediterranean fruit fly</name>
    <name type="synonym">Tephritis capitata</name>
    <dbReference type="NCBI Taxonomy" id="7213"/>
    <lineage>
        <taxon>Eukaryota</taxon>
        <taxon>Metazoa</taxon>
        <taxon>Ecdysozoa</taxon>
        <taxon>Arthropoda</taxon>
        <taxon>Hexapoda</taxon>
        <taxon>Insecta</taxon>
        <taxon>Pterygota</taxon>
        <taxon>Neoptera</taxon>
        <taxon>Endopterygota</taxon>
        <taxon>Diptera</taxon>
        <taxon>Brachycera</taxon>
        <taxon>Muscomorpha</taxon>
        <taxon>Tephritoidea</taxon>
        <taxon>Tephritidae</taxon>
        <taxon>Ceratitis</taxon>
        <taxon>Ceratitis</taxon>
    </lineage>
</organism>
<name>W8BI59_CERCA</name>
<dbReference type="OrthoDB" id="7986009at2759"/>
<accession>W8BI59</accession>
<feature type="region of interest" description="Disordered" evidence="1">
    <location>
        <begin position="1"/>
        <end position="23"/>
    </location>
</feature>
<feature type="compositionally biased region" description="Polar residues" evidence="1">
    <location>
        <begin position="12"/>
        <end position="23"/>
    </location>
</feature>